<accession>A0A0A8XYW6</accession>
<sequence>MLVTIILVFSLLLCTVLPLNPGIVIIDSVEIPLPLFLVPRFKG</sequence>
<feature type="signal peptide" evidence="1">
    <location>
        <begin position="1"/>
        <end position="18"/>
    </location>
</feature>
<feature type="chain" id="PRO_5002061649" evidence="1">
    <location>
        <begin position="19"/>
        <end position="43"/>
    </location>
</feature>
<keyword evidence="1" id="KW-0732">Signal</keyword>
<evidence type="ECO:0000313" key="2">
    <source>
        <dbReference type="EMBL" id="JAD19051.1"/>
    </source>
</evidence>
<reference evidence="2" key="2">
    <citation type="journal article" date="2015" name="Data Brief">
        <title>Shoot transcriptome of the giant reed, Arundo donax.</title>
        <authorList>
            <person name="Barrero R.A."/>
            <person name="Guerrero F.D."/>
            <person name="Moolhuijzen P."/>
            <person name="Goolsby J.A."/>
            <person name="Tidwell J."/>
            <person name="Bellgard S.E."/>
            <person name="Bellgard M.I."/>
        </authorList>
    </citation>
    <scope>NUCLEOTIDE SEQUENCE</scope>
    <source>
        <tissue evidence="2">Shoot tissue taken approximately 20 cm above the soil surface</tissue>
    </source>
</reference>
<name>A0A0A8XYW6_ARUDO</name>
<protein>
    <submittedName>
        <fullName evidence="2">Uncharacterized protein</fullName>
    </submittedName>
</protein>
<dbReference type="AlphaFoldDB" id="A0A0A8XYW6"/>
<proteinExistence type="predicted"/>
<reference evidence="2" key="1">
    <citation type="submission" date="2014-09" db="EMBL/GenBank/DDBJ databases">
        <authorList>
            <person name="Magalhaes I.L.F."/>
            <person name="Oliveira U."/>
            <person name="Santos F.R."/>
            <person name="Vidigal T.H.D.A."/>
            <person name="Brescovit A.D."/>
            <person name="Santos A.J."/>
        </authorList>
    </citation>
    <scope>NUCLEOTIDE SEQUENCE</scope>
    <source>
        <tissue evidence="2">Shoot tissue taken approximately 20 cm above the soil surface</tissue>
    </source>
</reference>
<evidence type="ECO:0000256" key="1">
    <source>
        <dbReference type="SAM" id="SignalP"/>
    </source>
</evidence>
<organism evidence="2">
    <name type="scientific">Arundo donax</name>
    <name type="common">Giant reed</name>
    <name type="synonym">Donax arundinaceus</name>
    <dbReference type="NCBI Taxonomy" id="35708"/>
    <lineage>
        <taxon>Eukaryota</taxon>
        <taxon>Viridiplantae</taxon>
        <taxon>Streptophyta</taxon>
        <taxon>Embryophyta</taxon>
        <taxon>Tracheophyta</taxon>
        <taxon>Spermatophyta</taxon>
        <taxon>Magnoliopsida</taxon>
        <taxon>Liliopsida</taxon>
        <taxon>Poales</taxon>
        <taxon>Poaceae</taxon>
        <taxon>PACMAD clade</taxon>
        <taxon>Arundinoideae</taxon>
        <taxon>Arundineae</taxon>
        <taxon>Arundo</taxon>
    </lineage>
</organism>
<dbReference type="EMBL" id="GBRH01278844">
    <property type="protein sequence ID" value="JAD19051.1"/>
    <property type="molecule type" value="Transcribed_RNA"/>
</dbReference>